<accession>A0ABU3ECG4</accession>
<dbReference type="Proteomes" id="UP001251085">
    <property type="component" value="Unassembled WGS sequence"/>
</dbReference>
<proteinExistence type="predicted"/>
<name>A0ABU3ECG4_9RHOB</name>
<protein>
    <submittedName>
        <fullName evidence="1">Uncharacterized protein</fullName>
    </submittedName>
</protein>
<sequence>MTFRDESGREVAPGEWIAIQHGCSCTVRDGEAVDNERWPDWLVKGCPLHSPGAEGDADR</sequence>
<dbReference type="EMBL" id="JAVRQI010000005">
    <property type="protein sequence ID" value="MDT1061914.1"/>
    <property type="molecule type" value="Genomic_DNA"/>
</dbReference>
<evidence type="ECO:0000313" key="2">
    <source>
        <dbReference type="Proteomes" id="UP001251085"/>
    </source>
</evidence>
<organism evidence="1 2">
    <name type="scientific">Paracoccus broussonetiae</name>
    <dbReference type="NCBI Taxonomy" id="3075834"/>
    <lineage>
        <taxon>Bacteria</taxon>
        <taxon>Pseudomonadati</taxon>
        <taxon>Pseudomonadota</taxon>
        <taxon>Alphaproteobacteria</taxon>
        <taxon>Rhodobacterales</taxon>
        <taxon>Paracoccaceae</taxon>
        <taxon>Paracoccus</taxon>
    </lineage>
</organism>
<evidence type="ECO:0000313" key="1">
    <source>
        <dbReference type="EMBL" id="MDT1061914.1"/>
    </source>
</evidence>
<comment type="caution">
    <text evidence="1">The sequence shown here is derived from an EMBL/GenBank/DDBJ whole genome shotgun (WGS) entry which is preliminary data.</text>
</comment>
<keyword evidence="2" id="KW-1185">Reference proteome</keyword>
<gene>
    <name evidence="1" type="ORF">RM190_08605</name>
</gene>
<dbReference type="RefSeq" id="WP_311759008.1">
    <property type="nucleotide sequence ID" value="NZ_JAVRQI010000005.1"/>
</dbReference>
<reference evidence="2" key="1">
    <citation type="submission" date="2023-07" db="EMBL/GenBank/DDBJ databases">
        <title>Characterization of two Paracoccaceae strains isolated from Phycosphere and proposal of Xinfangfangia lacusdiani sp. nov.</title>
        <authorList>
            <person name="Deng Y."/>
            <person name="Zhang Y.Q."/>
        </authorList>
    </citation>
    <scope>NUCLEOTIDE SEQUENCE [LARGE SCALE GENOMIC DNA]</scope>
    <source>
        <strain evidence="2">CPCC 101403</strain>
    </source>
</reference>